<evidence type="ECO:0000259" key="1">
    <source>
        <dbReference type="PROSITE" id="PS50943"/>
    </source>
</evidence>
<evidence type="ECO:0000313" key="2">
    <source>
        <dbReference type="EMBL" id="ARQ67856.1"/>
    </source>
</evidence>
<dbReference type="Proteomes" id="UP000194218">
    <property type="component" value="Chromosome"/>
</dbReference>
<accession>A0A1W7CT06</accession>
<dbReference type="EMBL" id="CP021121">
    <property type="protein sequence ID" value="ARQ67856.1"/>
    <property type="molecule type" value="Genomic_DNA"/>
</dbReference>
<dbReference type="Gene3D" id="1.25.40.10">
    <property type="entry name" value="Tetratricopeptide repeat domain"/>
    <property type="match status" value="1"/>
</dbReference>
<keyword evidence="3" id="KW-1185">Reference proteome</keyword>
<gene>
    <name evidence="2" type="ORF">CAG99_02520</name>
</gene>
<reference evidence="2 3" key="1">
    <citation type="submission" date="2017-05" db="EMBL/GenBank/DDBJ databases">
        <title>Complete genome sequence of Streptomyces sp. SCSIO 03032 revealed the diverse biosynthetic pathways for its bioactive secondary metabolites.</title>
        <authorList>
            <person name="Ma L."/>
            <person name="Zhu Y."/>
            <person name="Zhang W."/>
            <person name="Zhang G."/>
            <person name="Tian X."/>
            <person name="Zhang S."/>
            <person name="Zhang C."/>
        </authorList>
    </citation>
    <scope>NUCLEOTIDE SEQUENCE [LARGE SCALE GENOMIC DNA]</scope>
    <source>
        <strain evidence="2 3">SCSIO 03032</strain>
    </source>
</reference>
<proteinExistence type="predicted"/>
<sequence>MTALPVPHPLTSLMAQQGWGKAQFARVMQRHGRQMGINLGTSRTTVWKWEQGQIPDGDAQRVLADLLGITLSGVCGVRWPRWLPVWEVSMLSASWTESGTVEALTRLGESGHMDRRGFLTITGGALSGVAASWAAAQPAFASALDGDRVTDEMVAAVEQRVETLKSLDEQFGGVTLLENAQADLSLITALLNSGRYTDDIQHRLYALAARVSYMTGWMAFDTGRKSAAQQYYVGALRAARTAGDDAFGCFMLAEMGVHVSEDGHTKDRVDLITTAVDSAPKALPPLTRSFLHLHKAEAHSRHGEHRKAGEELHRSVRLWDRADGTEGPDWLSWYGDAQVRSTEGKVMLRSGRVQQATSALEESITRAVPRDKAVRSSRLAEARLQGSDIEGALDAANRGAELVENGVSSVRAVDRLREFSARLDPHAHVPAVREFRDRLQELPALAA</sequence>
<dbReference type="AlphaFoldDB" id="A0A1W7CT06"/>
<evidence type="ECO:0000313" key="3">
    <source>
        <dbReference type="Proteomes" id="UP000194218"/>
    </source>
</evidence>
<dbReference type="RefSeq" id="WP_086157380.1">
    <property type="nucleotide sequence ID" value="NZ_CP021121.1"/>
</dbReference>
<dbReference type="KEGG" id="smao:CAG99_02520"/>
<organism evidence="2 3">
    <name type="scientific">Streptomyces marincola</name>
    <dbReference type="NCBI Taxonomy" id="2878388"/>
    <lineage>
        <taxon>Bacteria</taxon>
        <taxon>Bacillati</taxon>
        <taxon>Actinomycetota</taxon>
        <taxon>Actinomycetes</taxon>
        <taxon>Kitasatosporales</taxon>
        <taxon>Streptomycetaceae</taxon>
        <taxon>Streptomyces</taxon>
    </lineage>
</organism>
<dbReference type="PROSITE" id="PS50943">
    <property type="entry name" value="HTH_CROC1"/>
    <property type="match status" value="1"/>
</dbReference>
<name>A0A1W7CT06_9ACTN</name>
<dbReference type="OrthoDB" id="3213425at2"/>
<feature type="domain" description="HTH cro/C1-type" evidence="1">
    <location>
        <begin position="39"/>
        <end position="74"/>
    </location>
</feature>
<protein>
    <submittedName>
        <fullName evidence="2">Transcriptional regulator</fullName>
    </submittedName>
</protein>
<dbReference type="InterPro" id="IPR001387">
    <property type="entry name" value="Cro/C1-type_HTH"/>
</dbReference>
<dbReference type="InterPro" id="IPR011990">
    <property type="entry name" value="TPR-like_helical_dom_sf"/>
</dbReference>